<organism evidence="2 3">
    <name type="scientific">Hartmannibacter diazotrophicus</name>
    <dbReference type="NCBI Taxonomy" id="1482074"/>
    <lineage>
        <taxon>Bacteria</taxon>
        <taxon>Pseudomonadati</taxon>
        <taxon>Pseudomonadota</taxon>
        <taxon>Alphaproteobacteria</taxon>
        <taxon>Hyphomicrobiales</taxon>
        <taxon>Pleomorphomonadaceae</taxon>
        <taxon>Hartmannibacter</taxon>
    </lineage>
</organism>
<reference evidence="3" key="1">
    <citation type="submission" date="2017-09" db="EMBL/GenBank/DDBJ databases">
        <title>Genome sequence of Nannocystis excedens DSM 71.</title>
        <authorList>
            <person name="Blom J."/>
        </authorList>
    </citation>
    <scope>NUCLEOTIDE SEQUENCE [LARGE SCALE GENOMIC DNA]</scope>
    <source>
        <strain evidence="3">type strain: E19</strain>
    </source>
</reference>
<evidence type="ECO:0000313" key="2">
    <source>
        <dbReference type="EMBL" id="SON58182.1"/>
    </source>
</evidence>
<dbReference type="PANTHER" id="PTHR42899:SF1">
    <property type="entry name" value="SPERMATOGENESIS-ASSOCIATED PROTEIN 20"/>
    <property type="match status" value="1"/>
</dbReference>
<dbReference type="OrthoDB" id="9762614at2"/>
<dbReference type="InterPro" id="IPR008928">
    <property type="entry name" value="6-hairpin_glycosidase_sf"/>
</dbReference>
<gene>
    <name evidence="2" type="ORF">HDIA_4641</name>
</gene>
<dbReference type="InterPro" id="IPR024705">
    <property type="entry name" value="Ssp411"/>
</dbReference>
<dbReference type="PANTHER" id="PTHR42899">
    <property type="entry name" value="SPERMATOGENESIS-ASSOCIATED PROTEIN 20"/>
    <property type="match status" value="1"/>
</dbReference>
<proteinExistence type="predicted"/>
<dbReference type="PIRSF" id="PIRSF006402">
    <property type="entry name" value="UCP006402_thioredoxin"/>
    <property type="match status" value="1"/>
</dbReference>
<dbReference type="InterPro" id="IPR036249">
    <property type="entry name" value="Thioredoxin-like_sf"/>
</dbReference>
<dbReference type="Pfam" id="PF03190">
    <property type="entry name" value="Thioredox_DsbH"/>
    <property type="match status" value="1"/>
</dbReference>
<dbReference type="Gene3D" id="1.50.10.20">
    <property type="match status" value="1"/>
</dbReference>
<dbReference type="Gene3D" id="3.40.30.10">
    <property type="entry name" value="Glutaredoxin"/>
    <property type="match status" value="1"/>
</dbReference>
<sequence>MTNRLAGETSPYLLQHADNPVDWWPWNAEALAHARDAGKPILLSIGYAACHWCHVMAHESFEDSETADLMNRLFVNIKVDREERPDIDQIYMSALQALGVPGGWPLTMFLTPDGAPFWGGTYFPKVGRYGQPAFADVLNGIVATMASKPDDVGQNRDALLHHLRKKRQQRGTRLDGQMLDLAADKLFSIMDAVNGGFQGAPKFPQVMVLDLLWRIGLRRPEPKFVSVVEHTLERISNGGIYDHLGGGYSRYSVDERWLAPHFEKMLYDNGLLLELLARACRKSGSELFRRRIEETVTWLLRDMALEGGAFAASLDADSEGEEGRAYVWSREEVEDILGAGADDFCGVYDVTAGGNWEGHNILNRLASHGGPLTEDQLAPLRQKLLEHRNRRVQPGRDDKCLADWNGLAIAGLAEVAIALDRPDWLDAAKCAYRFVADSMQKDGRLCHSARGAQRVFPGMATDHANMAKAALALHQATFDPVYIDDASRWIEELDRHYQAEDGSYCLSADDADDLIVRPQSVMDEATPNANGIAAGISVDLYLLTGRSAHLERADRILGSAGTAVGRNVVGTASLMSAFARRLDLQTVAIVGPSGPVRDDLARTARHYWPMAVLFVAESTGDLEDGHPAAGKTAIEGLPTAYVCSGQQCSLPIHEPEELAALAVNAL</sequence>
<accession>A0A2C9DCY2</accession>
<keyword evidence="3" id="KW-1185">Reference proteome</keyword>
<dbReference type="SUPFAM" id="SSF48208">
    <property type="entry name" value="Six-hairpin glycosidases"/>
    <property type="match status" value="1"/>
</dbReference>
<dbReference type="InterPro" id="IPR004879">
    <property type="entry name" value="Ssp411-like_TRX"/>
</dbReference>
<protein>
    <submittedName>
        <fullName evidence="2">Thioredoxin-related protein</fullName>
    </submittedName>
</protein>
<evidence type="ECO:0000259" key="1">
    <source>
        <dbReference type="Pfam" id="PF03190"/>
    </source>
</evidence>
<dbReference type="RefSeq" id="WP_099558407.1">
    <property type="nucleotide sequence ID" value="NZ_LT960614.1"/>
</dbReference>
<evidence type="ECO:0000313" key="3">
    <source>
        <dbReference type="Proteomes" id="UP000223606"/>
    </source>
</evidence>
<dbReference type="EMBL" id="LT960614">
    <property type="protein sequence ID" value="SON58182.1"/>
    <property type="molecule type" value="Genomic_DNA"/>
</dbReference>
<dbReference type="Proteomes" id="UP000223606">
    <property type="component" value="Chromosome 1"/>
</dbReference>
<dbReference type="SUPFAM" id="SSF52833">
    <property type="entry name" value="Thioredoxin-like"/>
    <property type="match status" value="1"/>
</dbReference>
<dbReference type="CDD" id="cd02955">
    <property type="entry name" value="SSP411"/>
    <property type="match status" value="1"/>
</dbReference>
<dbReference type="GO" id="GO:0005975">
    <property type="term" value="P:carbohydrate metabolic process"/>
    <property type="evidence" value="ECO:0007669"/>
    <property type="project" value="InterPro"/>
</dbReference>
<dbReference type="KEGG" id="hdi:HDIA_4641"/>
<name>A0A2C9DCY2_9HYPH</name>
<feature type="domain" description="Spermatogenesis-associated protein 20-like TRX" evidence="1">
    <location>
        <begin position="2"/>
        <end position="163"/>
    </location>
</feature>
<dbReference type="AlphaFoldDB" id="A0A2C9DCY2"/>